<keyword evidence="9" id="KW-0560">Oxidoreductase</keyword>
<keyword evidence="3" id="KW-0813">Transport</keyword>
<dbReference type="Gene3D" id="3.30.2090.10">
    <property type="entry name" value="Multidrug efflux transporter AcrB TolC docking domain, DN and DC subdomains"/>
    <property type="match status" value="2"/>
</dbReference>
<dbReference type="InterPro" id="IPR004763">
    <property type="entry name" value="CusA-like"/>
</dbReference>
<dbReference type="Pfam" id="PF00873">
    <property type="entry name" value="ACR_tran"/>
    <property type="match status" value="1"/>
</dbReference>
<keyword evidence="6 8" id="KW-1133">Transmembrane helix</keyword>
<evidence type="ECO:0000256" key="7">
    <source>
        <dbReference type="ARBA" id="ARBA00023136"/>
    </source>
</evidence>
<dbReference type="PANTHER" id="PTHR32063:SF24">
    <property type="entry name" value="CATION EFFLUX SYSTEM (ACRB_ACRD_ACRF FAMILY)"/>
    <property type="match status" value="1"/>
</dbReference>
<dbReference type="InterPro" id="IPR001036">
    <property type="entry name" value="Acrflvin-R"/>
</dbReference>
<dbReference type="SUPFAM" id="SSF82693">
    <property type="entry name" value="Multidrug efflux transporter AcrB pore domain, PN1, PN2, PC1 and PC2 subdomains"/>
    <property type="match status" value="2"/>
</dbReference>
<dbReference type="Gene3D" id="1.20.1640.10">
    <property type="entry name" value="Multidrug efflux transporter AcrB transmembrane domain"/>
    <property type="match status" value="2"/>
</dbReference>
<dbReference type="PRINTS" id="PR00702">
    <property type="entry name" value="ACRIFLAVINRP"/>
</dbReference>
<comment type="caution">
    <text evidence="9">The sequence shown here is derived from an EMBL/GenBank/DDBJ whole genome shotgun (WGS) entry which is preliminary data.</text>
</comment>
<reference evidence="10" key="1">
    <citation type="submission" date="2020-06" db="EMBL/GenBank/DDBJ databases">
        <title>Draft genomic sequence of Geomonas sp. Red330.</title>
        <authorList>
            <person name="Itoh H."/>
            <person name="Zhenxing X."/>
            <person name="Ushijima N."/>
            <person name="Masuda Y."/>
            <person name="Shiratori Y."/>
            <person name="Senoo K."/>
        </authorList>
    </citation>
    <scope>NUCLEOTIDE SEQUENCE [LARGE SCALE GENOMIC DNA]</scope>
    <source>
        <strain evidence="10">Red330</strain>
    </source>
</reference>
<dbReference type="Gene3D" id="3.30.70.1440">
    <property type="entry name" value="Multidrug efflux transporter AcrB pore domain"/>
    <property type="match status" value="1"/>
</dbReference>
<evidence type="ECO:0000256" key="1">
    <source>
        <dbReference type="ARBA" id="ARBA00004651"/>
    </source>
</evidence>
<name>A0A6V8MES2_9BACT</name>
<keyword evidence="9" id="KW-0575">Peroxidase</keyword>
<dbReference type="EMBL" id="BLXX01000002">
    <property type="protein sequence ID" value="GFO58422.1"/>
    <property type="molecule type" value="Genomic_DNA"/>
</dbReference>
<protein>
    <submittedName>
        <fullName evidence="9">Cytochrome-c peroxidase</fullName>
    </submittedName>
</protein>
<dbReference type="Proteomes" id="UP000556026">
    <property type="component" value="Unassembled WGS sequence"/>
</dbReference>
<feature type="transmembrane region" description="Helical" evidence="8">
    <location>
        <begin position="371"/>
        <end position="391"/>
    </location>
</feature>
<evidence type="ECO:0000256" key="4">
    <source>
        <dbReference type="ARBA" id="ARBA00022475"/>
    </source>
</evidence>
<evidence type="ECO:0000256" key="2">
    <source>
        <dbReference type="ARBA" id="ARBA00010942"/>
    </source>
</evidence>
<evidence type="ECO:0000256" key="8">
    <source>
        <dbReference type="SAM" id="Phobius"/>
    </source>
</evidence>
<keyword evidence="7 8" id="KW-0472">Membrane</keyword>
<feature type="transmembrane region" description="Helical" evidence="8">
    <location>
        <begin position="999"/>
        <end position="1025"/>
    </location>
</feature>
<dbReference type="Gene3D" id="3.30.70.1430">
    <property type="entry name" value="Multidrug efflux transporter AcrB pore domain"/>
    <property type="match status" value="2"/>
</dbReference>
<feature type="transmembrane region" description="Helical" evidence="8">
    <location>
        <begin position="870"/>
        <end position="887"/>
    </location>
</feature>
<dbReference type="NCBIfam" id="TIGR00914">
    <property type="entry name" value="2A0601"/>
    <property type="match status" value="1"/>
</dbReference>
<dbReference type="GO" id="GO:0004601">
    <property type="term" value="F:peroxidase activity"/>
    <property type="evidence" value="ECO:0007669"/>
    <property type="project" value="UniProtKB-KW"/>
</dbReference>
<dbReference type="AlphaFoldDB" id="A0A6V8MES2"/>
<keyword evidence="5 8" id="KW-0812">Transmembrane</keyword>
<evidence type="ECO:0000256" key="3">
    <source>
        <dbReference type="ARBA" id="ARBA00022448"/>
    </source>
</evidence>
<feature type="transmembrane region" description="Helical" evidence="8">
    <location>
        <begin position="450"/>
        <end position="469"/>
    </location>
</feature>
<evidence type="ECO:0000313" key="10">
    <source>
        <dbReference type="Proteomes" id="UP000556026"/>
    </source>
</evidence>
<dbReference type="InterPro" id="IPR027463">
    <property type="entry name" value="AcrB_DN_DC_subdom"/>
</dbReference>
<feature type="transmembrane region" description="Helical" evidence="8">
    <location>
        <begin position="481"/>
        <end position="504"/>
    </location>
</feature>
<dbReference type="GO" id="GO:0042910">
    <property type="term" value="F:xenobiotic transmembrane transporter activity"/>
    <property type="evidence" value="ECO:0007669"/>
    <property type="project" value="TreeGrafter"/>
</dbReference>
<keyword evidence="4" id="KW-1003">Cell membrane</keyword>
<dbReference type="Gene3D" id="3.30.70.1320">
    <property type="entry name" value="Multidrug efflux transporter AcrB pore domain like"/>
    <property type="match status" value="1"/>
</dbReference>
<feature type="transmembrane region" description="Helical" evidence="8">
    <location>
        <begin position="348"/>
        <end position="364"/>
    </location>
</feature>
<comment type="similarity">
    <text evidence="2">Belongs to the resistance-nodulation-cell division (RND) (TC 2.A.6) family.</text>
</comment>
<keyword evidence="10" id="KW-1185">Reference proteome</keyword>
<feature type="transmembrane region" description="Helical" evidence="8">
    <location>
        <begin position="968"/>
        <end position="987"/>
    </location>
</feature>
<feature type="transmembrane region" description="Helical" evidence="8">
    <location>
        <begin position="397"/>
        <end position="416"/>
    </location>
</feature>
<dbReference type="PANTHER" id="PTHR32063">
    <property type="match status" value="1"/>
</dbReference>
<dbReference type="SUPFAM" id="SSF82714">
    <property type="entry name" value="Multidrug efflux transporter AcrB TolC docking domain, DN and DC subdomains"/>
    <property type="match status" value="2"/>
</dbReference>
<proteinExistence type="inferred from homology"/>
<feature type="transmembrane region" description="Helical" evidence="8">
    <location>
        <begin position="535"/>
        <end position="555"/>
    </location>
</feature>
<dbReference type="RefSeq" id="WP_183353290.1">
    <property type="nucleotide sequence ID" value="NZ_BLXX01000002.1"/>
</dbReference>
<evidence type="ECO:0000256" key="6">
    <source>
        <dbReference type="ARBA" id="ARBA00022989"/>
    </source>
</evidence>
<comment type="subcellular location">
    <subcellularLocation>
        <location evidence="1">Cell membrane</location>
        <topology evidence="1">Multi-pass membrane protein</topology>
    </subcellularLocation>
</comment>
<dbReference type="SUPFAM" id="SSF82866">
    <property type="entry name" value="Multidrug efflux transporter AcrB transmembrane domain"/>
    <property type="match status" value="2"/>
</dbReference>
<feature type="transmembrane region" description="Helical" evidence="8">
    <location>
        <begin position="926"/>
        <end position="947"/>
    </location>
</feature>
<evidence type="ECO:0000256" key="5">
    <source>
        <dbReference type="ARBA" id="ARBA00022692"/>
    </source>
</evidence>
<evidence type="ECO:0000313" key="9">
    <source>
        <dbReference type="EMBL" id="GFO58422.1"/>
    </source>
</evidence>
<gene>
    <name evidence="9" type="ORF">GMST_07470</name>
</gene>
<sequence>MLEKLIAYTLRQRGMVIFLALLIVLFGSWCYVKLPIDAFPDVTNNQVEVISHADGLSALEIERNVTYPIETAMRGLPGLEQLRSVTKFGLSIVTVVFKDNVDVYFARQLVFERLAEAREKVPKGVEVAMGPIGTAMGEIYQYTLEGKIPQDPEQKRAYLTSLRTLQEWVVTPQLKSVAGVNEINSFGGYFKQYQVEVEPEKLVKYAVTVDDVYAAIGANNGNVGGNILEREAEQYIVRGVGLIGSTADIENIVLKSQGGTPIFVRDVARVKIGEAVRMGAAIKDGKDEAVGGIVMMLRGENSREVVRRVADKVREMNANNLLPDGVKIVPFYDRTDIVKASVGTVNKALLEGSLLVLVVLYLLLNSIRGSIVVLLALPLSLLATFIVMKLSGIGANLMSLGGLAISIGMIIDTTIIQVENVQRHLSEEGGERPRLGTVLRAVMEVRKPSIFGELIIALTFIPILTLEGIEGKMFGPLALTVAVALLSSLLLSIFIIPVLCSLVLKPHAEKESRIMLWAKAKYLPLLEWALKARKAVLATAAVLLVVSLFLVSRLGTEFIPIMDEGSFDMDIALLPGVSLAKALEVNQQASAKLKKFEELEVLVGRTGQTGVALDTRGPDKTGYVGVLKPKGEWKRDITKEQLTNEMREALETVPGISFGFSQPIQCRIDELVAGTRAQLIVKLFGEDLAVLQEKSDRIARVLSKVRGGTDLNVEKVTGQPYLTITVDRNKIARYGLNISDVQNVIEIAVAGKAASTFYEGSRSFDITVRLPEERRNSPETIKNLLITTKTGMNIPLEQLADVRMVEGPVQISRQDGVRRIGIEMNVSGRDMGSFVAEAKERIQKEVKLPAGYYLTWGGQFENQQRAMQKLALIGPVAIGLILLLLYVTFRSLRLALLVISNLPFALIGGIFALFLSGQYLSVPASVGFIVLFGVAVLNGLVLVSRIAQLRDEGLGLEEAVRQGALDRLRPVLMTASIAIFSLMPMLLATGTGSEIQKPLATVVVGGLITSTLLTLLIIPSVYGWFEKRQDEAEM</sequence>
<dbReference type="GO" id="GO:0008324">
    <property type="term" value="F:monoatomic cation transmembrane transporter activity"/>
    <property type="evidence" value="ECO:0007669"/>
    <property type="project" value="InterPro"/>
</dbReference>
<feature type="transmembrane region" description="Helical" evidence="8">
    <location>
        <begin position="894"/>
        <end position="914"/>
    </location>
</feature>
<organism evidence="9 10">
    <name type="scientific">Geomonas silvestris</name>
    <dbReference type="NCBI Taxonomy" id="2740184"/>
    <lineage>
        <taxon>Bacteria</taxon>
        <taxon>Pseudomonadati</taxon>
        <taxon>Thermodesulfobacteriota</taxon>
        <taxon>Desulfuromonadia</taxon>
        <taxon>Geobacterales</taxon>
        <taxon>Geobacteraceae</taxon>
        <taxon>Geomonas</taxon>
    </lineage>
</organism>
<accession>A0A6V8MES2</accession>
<dbReference type="GO" id="GO:0005886">
    <property type="term" value="C:plasma membrane"/>
    <property type="evidence" value="ECO:0007669"/>
    <property type="project" value="UniProtKB-SubCell"/>
</dbReference>